<reference evidence="2" key="1">
    <citation type="journal article" date="2019" name="Int. J. Syst. Evol. Microbiol.">
        <title>The Global Catalogue of Microorganisms (GCM) 10K type strain sequencing project: providing services to taxonomists for standard genome sequencing and annotation.</title>
        <authorList>
            <consortium name="The Broad Institute Genomics Platform"/>
            <consortium name="The Broad Institute Genome Sequencing Center for Infectious Disease"/>
            <person name="Wu L."/>
            <person name="Ma J."/>
        </authorList>
    </citation>
    <scope>NUCLEOTIDE SEQUENCE [LARGE SCALE GENOMIC DNA]</scope>
    <source>
        <strain evidence="2">CGMCC 1.12750</strain>
    </source>
</reference>
<dbReference type="Proteomes" id="UP001596516">
    <property type="component" value="Unassembled WGS sequence"/>
</dbReference>
<name>A0ABW2UG06_9RHOB</name>
<protein>
    <submittedName>
        <fullName evidence="1">Uncharacterized protein</fullName>
    </submittedName>
</protein>
<proteinExistence type="predicted"/>
<gene>
    <name evidence="1" type="ORF">ACFQXB_05270</name>
</gene>
<evidence type="ECO:0000313" key="1">
    <source>
        <dbReference type="EMBL" id="MFC7703602.1"/>
    </source>
</evidence>
<dbReference type="EMBL" id="JBHTFQ010000002">
    <property type="protein sequence ID" value="MFC7703602.1"/>
    <property type="molecule type" value="Genomic_DNA"/>
</dbReference>
<accession>A0ABW2UG06</accession>
<sequence length="68" mass="7327">MHLPKTGPALAASGRESDAGRQPYIIITHCDSAGAPLRRQQLPLGSYLEGGRALARIVPGIRPLRKLR</sequence>
<comment type="caution">
    <text evidence="1">The sequence shown here is derived from an EMBL/GenBank/DDBJ whole genome shotgun (WGS) entry which is preliminary data.</text>
</comment>
<keyword evidence="2" id="KW-1185">Reference proteome</keyword>
<organism evidence="1 2">
    <name type="scientific">Plastorhodobacter daqingensis</name>
    <dbReference type="NCBI Taxonomy" id="1387281"/>
    <lineage>
        <taxon>Bacteria</taxon>
        <taxon>Pseudomonadati</taxon>
        <taxon>Pseudomonadota</taxon>
        <taxon>Alphaproteobacteria</taxon>
        <taxon>Rhodobacterales</taxon>
        <taxon>Paracoccaceae</taxon>
        <taxon>Plastorhodobacter</taxon>
    </lineage>
</organism>
<evidence type="ECO:0000313" key="2">
    <source>
        <dbReference type="Proteomes" id="UP001596516"/>
    </source>
</evidence>
<dbReference type="RefSeq" id="WP_377400200.1">
    <property type="nucleotide sequence ID" value="NZ_JBHTFQ010000002.1"/>
</dbReference>